<dbReference type="AlphaFoldDB" id="A0A4S2F2Y6"/>
<comment type="caution">
    <text evidence="1">The sequence shown here is derived from an EMBL/GenBank/DDBJ whole genome shotgun (WGS) entry which is preliminary data.</text>
</comment>
<dbReference type="Proteomes" id="UP000310263">
    <property type="component" value="Unassembled WGS sequence"/>
</dbReference>
<keyword evidence="2" id="KW-1185">Reference proteome</keyword>
<dbReference type="EMBL" id="SRYE01000001">
    <property type="protein sequence ID" value="TGY63165.1"/>
    <property type="molecule type" value="Genomic_DNA"/>
</dbReference>
<organism evidence="1 2">
    <name type="scientific">Muricaecibacterium torontonense</name>
    <dbReference type="NCBI Taxonomy" id="3032871"/>
    <lineage>
        <taxon>Bacteria</taxon>
        <taxon>Bacillati</taxon>
        <taxon>Actinomycetota</taxon>
        <taxon>Coriobacteriia</taxon>
        <taxon>Coriobacteriales</taxon>
        <taxon>Atopobiaceae</taxon>
        <taxon>Muricaecibacterium</taxon>
    </lineage>
</organism>
<proteinExistence type="predicted"/>
<gene>
    <name evidence="1" type="ORF">E5334_01275</name>
</gene>
<accession>A0A4S2F2Y6</accession>
<protein>
    <submittedName>
        <fullName evidence="1">Uncharacterized protein</fullName>
    </submittedName>
</protein>
<reference evidence="1 2" key="1">
    <citation type="submission" date="2019-04" db="EMBL/GenBank/DDBJ databases">
        <title>Microbes associate with the intestines of laboratory mice.</title>
        <authorList>
            <person name="Navarre W."/>
            <person name="Wong E."/>
            <person name="Huang K."/>
            <person name="Tropini C."/>
            <person name="Ng K."/>
            <person name="Yu B."/>
        </authorList>
    </citation>
    <scope>NUCLEOTIDE SEQUENCE [LARGE SCALE GENOMIC DNA]</scope>
    <source>
        <strain evidence="1 2">NM07_P-09</strain>
    </source>
</reference>
<evidence type="ECO:0000313" key="1">
    <source>
        <dbReference type="EMBL" id="TGY63165.1"/>
    </source>
</evidence>
<dbReference type="RefSeq" id="WP_136011791.1">
    <property type="nucleotide sequence ID" value="NZ_SRYE01000001.1"/>
</dbReference>
<name>A0A4S2F2Y6_9ACTN</name>
<sequence length="131" mass="14597">MTHHRRKGSKRPAQPSEVIQQVARITHNLEGDIVEIAVYDSADNIYLYETLRRSQPFSNAPGAEKPAPLHRRVTLCKTQELWAALRCAPGQEALVLTQDLKGVTTLSDLLELLMAAECPYILENSSMSKAL</sequence>
<evidence type="ECO:0000313" key="2">
    <source>
        <dbReference type="Proteomes" id="UP000310263"/>
    </source>
</evidence>